<evidence type="ECO:0000313" key="4">
    <source>
        <dbReference type="Proteomes" id="UP000283530"/>
    </source>
</evidence>
<evidence type="ECO:0000313" key="3">
    <source>
        <dbReference type="EMBL" id="RWR92412.1"/>
    </source>
</evidence>
<reference evidence="3 4" key="1">
    <citation type="journal article" date="2019" name="Nat. Plants">
        <title>Stout camphor tree genome fills gaps in understanding of flowering plant genome evolution.</title>
        <authorList>
            <person name="Chaw S.M."/>
            <person name="Liu Y.C."/>
            <person name="Wu Y.W."/>
            <person name="Wang H.Y."/>
            <person name="Lin C.I."/>
            <person name="Wu C.S."/>
            <person name="Ke H.M."/>
            <person name="Chang L.Y."/>
            <person name="Hsu C.Y."/>
            <person name="Yang H.T."/>
            <person name="Sudianto E."/>
            <person name="Hsu M.H."/>
            <person name="Wu K.P."/>
            <person name="Wang L.N."/>
            <person name="Leebens-Mack J.H."/>
            <person name="Tsai I.J."/>
        </authorList>
    </citation>
    <scope>NUCLEOTIDE SEQUENCE [LARGE SCALE GENOMIC DNA]</scope>
    <source>
        <strain evidence="4">cv. Chaw 1501</strain>
        <tissue evidence="3">Young leaves</tissue>
    </source>
</reference>
<keyword evidence="4" id="KW-1185">Reference proteome</keyword>
<dbReference type="PANTHER" id="PTHR21450">
    <property type="entry name" value="PROTEIN ALTERED PHOSPHATE STARVATION RESPONSE 1"/>
    <property type="match status" value="1"/>
</dbReference>
<feature type="region of interest" description="Disordered" evidence="1">
    <location>
        <begin position="1"/>
        <end position="34"/>
    </location>
</feature>
<accession>A0A3S3N4Y0</accession>
<dbReference type="Pfam" id="PF04782">
    <property type="entry name" value="DUF632"/>
    <property type="match status" value="1"/>
</dbReference>
<evidence type="ECO:0000259" key="2">
    <source>
        <dbReference type="Pfam" id="PF04782"/>
    </source>
</evidence>
<proteinExistence type="predicted"/>
<dbReference type="InterPro" id="IPR006867">
    <property type="entry name" value="DUF632"/>
</dbReference>
<dbReference type="AlphaFoldDB" id="A0A3S3N4Y0"/>
<dbReference type="EMBL" id="QPKB01000009">
    <property type="protein sequence ID" value="RWR92412.1"/>
    <property type="molecule type" value="Genomic_DNA"/>
</dbReference>
<dbReference type="PANTHER" id="PTHR21450:SF41">
    <property type="entry name" value="RNA POLYMERASE SUBUNIT BETA, PUTATIVE (DUF630 AND DUF632)-RELATED"/>
    <property type="match status" value="1"/>
</dbReference>
<dbReference type="Proteomes" id="UP000283530">
    <property type="component" value="Unassembled WGS sequence"/>
</dbReference>
<feature type="compositionally biased region" description="Low complexity" evidence="1">
    <location>
        <begin position="1"/>
        <end position="23"/>
    </location>
</feature>
<protein>
    <submittedName>
        <fullName evidence="3">Nitrate regulatory gene2-like protein</fullName>
    </submittedName>
</protein>
<gene>
    <name evidence="3" type="ORF">CKAN_02162300</name>
</gene>
<feature type="domain" description="DUF632" evidence="2">
    <location>
        <begin position="171"/>
        <end position="477"/>
    </location>
</feature>
<evidence type="ECO:0000256" key="1">
    <source>
        <dbReference type="SAM" id="MobiDB-lite"/>
    </source>
</evidence>
<dbReference type="OrthoDB" id="658187at2759"/>
<organism evidence="3 4">
    <name type="scientific">Cinnamomum micranthum f. kanehirae</name>
    <dbReference type="NCBI Taxonomy" id="337451"/>
    <lineage>
        <taxon>Eukaryota</taxon>
        <taxon>Viridiplantae</taxon>
        <taxon>Streptophyta</taxon>
        <taxon>Embryophyta</taxon>
        <taxon>Tracheophyta</taxon>
        <taxon>Spermatophyta</taxon>
        <taxon>Magnoliopsida</taxon>
        <taxon>Magnoliidae</taxon>
        <taxon>Laurales</taxon>
        <taxon>Lauraceae</taxon>
        <taxon>Cinnamomum</taxon>
    </lineage>
</organism>
<dbReference type="STRING" id="337451.A0A3S3N4Y0"/>
<comment type="caution">
    <text evidence="3">The sequence shown here is derived from an EMBL/GenBank/DDBJ whole genome shotgun (WGS) entry which is preliminary data.</text>
</comment>
<name>A0A3S3N4Y0_9MAGN</name>
<sequence>MPPPYLAAAAAPAPDLWPSRAAPPQSPPPAEPSWEFLNPFYENQSYYRAFTPSRDSEELREEEGIPDLEEVVEYDEIEQEEVSEVEEDDEIEQEEVKEVEEDKKTVVDGGAGGGEDLEKVADESDAEIVVEESGGDVNLVEEDEIVVIEDENRHDGGGVGAAVMYAKLEFVLREIKAQFYIASESGNEISKLLDVGKVPYRGRNAVYKVSSKTLDVVAPPFSVVSRSTKSTSSAEKNFNVDEYIKVNSRNLSSTLEKLYIWEKKLHEQVKAEEKLRIIYDRKRKQLKHMDERGVEPHKLVSTQTFVRKLSDKLKIAIQFVDSISSTITKLRDEELWLQINELIHGLGRMWKVMLECHQSQCRLISEANNLDSVASGGRLIDAHKEATMQLELELLKWLSSFYAWISAQKAYIRTLNEWLLKCLHYVPEETDDGIAPYSPSRIGAPPVFVICNHWSQAMERLSENEVFTAMQTFSMSVLQLWEQHYEEQRQSMMTNNDMKRRLKSLKSDIQKVKKAFSSVNKKLLVVSEQSGMPLPGQLVHRSVTTNVSSLQCSLKQIFEAMDKFSAESMEVYEELRKRSEEQLATESAKGNPNM</sequence>